<comment type="caution">
    <text evidence="2">The sequence shown here is derived from an EMBL/GenBank/DDBJ whole genome shotgun (WGS) entry which is preliminary data.</text>
</comment>
<proteinExistence type="predicted"/>
<dbReference type="InterPro" id="IPR029032">
    <property type="entry name" value="AhpD-like"/>
</dbReference>
<dbReference type="NCBIfam" id="TIGR00778">
    <property type="entry name" value="ahpD_dom"/>
    <property type="match status" value="1"/>
</dbReference>
<accession>A0A1F6TCJ4</accession>
<organism evidence="2 3">
    <name type="scientific">Candidatus Muproteobacteria bacterium RBG_16_65_31</name>
    <dbReference type="NCBI Taxonomy" id="1817759"/>
    <lineage>
        <taxon>Bacteria</taxon>
        <taxon>Pseudomonadati</taxon>
        <taxon>Pseudomonadota</taxon>
        <taxon>Candidatus Muproteobacteria</taxon>
    </lineage>
</organism>
<reference evidence="2 3" key="1">
    <citation type="journal article" date="2016" name="Nat. Commun.">
        <title>Thousands of microbial genomes shed light on interconnected biogeochemical processes in an aquifer system.</title>
        <authorList>
            <person name="Anantharaman K."/>
            <person name="Brown C.T."/>
            <person name="Hug L.A."/>
            <person name="Sharon I."/>
            <person name="Castelle C.J."/>
            <person name="Probst A.J."/>
            <person name="Thomas B.C."/>
            <person name="Singh A."/>
            <person name="Wilkins M.J."/>
            <person name="Karaoz U."/>
            <person name="Brodie E.L."/>
            <person name="Williams K.H."/>
            <person name="Hubbard S.S."/>
            <person name="Banfield J.F."/>
        </authorList>
    </citation>
    <scope>NUCLEOTIDE SEQUENCE [LARGE SCALE GENOMIC DNA]</scope>
</reference>
<dbReference type="Proteomes" id="UP000179344">
    <property type="component" value="Unassembled WGS sequence"/>
</dbReference>
<name>A0A1F6TCJ4_9PROT</name>
<gene>
    <name evidence="2" type="ORF">A2V92_00040</name>
</gene>
<dbReference type="PANTHER" id="PTHR34846:SF10">
    <property type="entry name" value="CYTOPLASMIC PROTEIN"/>
    <property type="match status" value="1"/>
</dbReference>
<dbReference type="InterPro" id="IPR004675">
    <property type="entry name" value="AhpD_core"/>
</dbReference>
<sequence>MHKAAPRVATPPDHAYSWFVRLILALQRRKYGAELESARLWGRMPLAFLMLTLFYRTLDHAGSPIEPALRSLVQVRISQINWCAFCVDLNGAAALERAVASEKLAALEQYETSPLYSERERAALAFAEALTDPARRVDDACFARLRTYFGEQAVLELSALAAFQNLSSKFNAALGVPAQGRCARTGQSGELGTT</sequence>
<evidence type="ECO:0000259" key="1">
    <source>
        <dbReference type="Pfam" id="PF02627"/>
    </source>
</evidence>
<dbReference type="InterPro" id="IPR003779">
    <property type="entry name" value="CMD-like"/>
</dbReference>
<dbReference type="GO" id="GO:0051920">
    <property type="term" value="F:peroxiredoxin activity"/>
    <property type="evidence" value="ECO:0007669"/>
    <property type="project" value="InterPro"/>
</dbReference>
<dbReference type="Pfam" id="PF02627">
    <property type="entry name" value="CMD"/>
    <property type="match status" value="1"/>
</dbReference>
<keyword evidence="2" id="KW-0575">Peroxidase</keyword>
<evidence type="ECO:0000313" key="2">
    <source>
        <dbReference type="EMBL" id="OGI42861.1"/>
    </source>
</evidence>
<keyword evidence="2" id="KW-0560">Oxidoreductase</keyword>
<dbReference type="PANTHER" id="PTHR34846">
    <property type="entry name" value="4-CARBOXYMUCONOLACTONE DECARBOXYLASE FAMILY PROTEIN (AFU_ORTHOLOGUE AFUA_6G11590)"/>
    <property type="match status" value="1"/>
</dbReference>
<dbReference type="EMBL" id="MFST01000138">
    <property type="protein sequence ID" value="OGI42861.1"/>
    <property type="molecule type" value="Genomic_DNA"/>
</dbReference>
<protein>
    <submittedName>
        <fullName evidence="2">Alkylhydroperoxidase</fullName>
    </submittedName>
</protein>
<dbReference type="Gene3D" id="1.20.1290.10">
    <property type="entry name" value="AhpD-like"/>
    <property type="match status" value="1"/>
</dbReference>
<evidence type="ECO:0000313" key="3">
    <source>
        <dbReference type="Proteomes" id="UP000179344"/>
    </source>
</evidence>
<dbReference type="SUPFAM" id="SSF69118">
    <property type="entry name" value="AhpD-like"/>
    <property type="match status" value="1"/>
</dbReference>
<dbReference type="AlphaFoldDB" id="A0A1F6TCJ4"/>
<feature type="domain" description="Carboxymuconolactone decarboxylase-like" evidence="1">
    <location>
        <begin position="58"/>
        <end position="129"/>
    </location>
</feature>